<evidence type="ECO:0000256" key="2">
    <source>
        <dbReference type="SAM" id="SignalP"/>
    </source>
</evidence>
<reference evidence="3 4" key="1">
    <citation type="journal article" date="2024" name="Front. Microbiol.">
        <title>Pangenomic and biochemical analyses of Helcococcus ovis reveal widespread tetracycline resistance and a novel bacterial species, Helcococcus bovis.</title>
        <authorList>
            <person name="Cunha F."/>
            <person name="Zhai Y."/>
            <person name="Casaro S."/>
            <person name="Jones K.L."/>
            <person name="Hernandez M."/>
            <person name="Bisinotto R.S."/>
            <person name="Kariyawasam S."/>
            <person name="Brown M.B."/>
            <person name="Phillips A."/>
            <person name="Jeong K.C."/>
            <person name="Galvao K.N."/>
        </authorList>
    </citation>
    <scope>NUCLEOTIDE SEQUENCE [LARGE SCALE GENOMIC DNA]</scope>
    <source>
        <strain evidence="3 4">KG197</strain>
    </source>
</reference>
<proteinExistence type="predicted"/>
<sequence>MKKQIYIILILILILFNNTSLAANNEIQNNQQIQANGIQKNISKFYKAKINNIKKYDNGKDKFEKYNLVILDGELSGKDIEINKIILKNTQFQIEYKEGQTVIIFQNEGSSEFVIYDHYRMTWAYYLLALFIIIVILIAQKSGIKSLITMFVSIAMILILIYLITLGYPPILSTIITSIINTIITLLIIGKFAKKTLAAILATIFGIFISFLIASIFGPNSHITGLSNENAVMMQFLPIPISAEKVLYSSMIIGALGAIMDVAMSTASSIEEISKANPEMKFWNLFKSGMNVGKDIIGTMSNTLVLAYFASALPLSILIFSYNSNMPFFYNMDIFITEFIRIFAGSIGLVLVIPFSCFIATALHKRK</sequence>
<feature type="transmembrane region" description="Helical" evidence="1">
    <location>
        <begin position="342"/>
        <end position="363"/>
    </location>
</feature>
<feature type="signal peptide" evidence="2">
    <location>
        <begin position="1"/>
        <end position="22"/>
    </location>
</feature>
<name>A0ABW9F667_9FIRM</name>
<feature type="transmembrane region" description="Helical" evidence="1">
    <location>
        <begin position="123"/>
        <end position="140"/>
    </location>
</feature>
<keyword evidence="1" id="KW-0472">Membrane</keyword>
<gene>
    <name evidence="3" type="ORF">ABGF40_04570</name>
</gene>
<feature type="transmembrane region" description="Helical" evidence="1">
    <location>
        <begin position="304"/>
        <end position="322"/>
    </location>
</feature>
<feature type="chain" id="PRO_5047543394" evidence="2">
    <location>
        <begin position="23"/>
        <end position="367"/>
    </location>
</feature>
<dbReference type="Pfam" id="PF07907">
    <property type="entry name" value="YibE_F"/>
    <property type="match status" value="1"/>
</dbReference>
<dbReference type="PANTHER" id="PTHR41771:SF1">
    <property type="entry name" value="MEMBRANE PROTEIN"/>
    <property type="match status" value="1"/>
</dbReference>
<evidence type="ECO:0000313" key="4">
    <source>
        <dbReference type="Proteomes" id="UP001629536"/>
    </source>
</evidence>
<feature type="transmembrane region" description="Helical" evidence="1">
    <location>
        <begin position="147"/>
        <end position="165"/>
    </location>
</feature>
<keyword evidence="2" id="KW-0732">Signal</keyword>
<feature type="transmembrane region" description="Helical" evidence="1">
    <location>
        <begin position="171"/>
        <end position="190"/>
    </location>
</feature>
<evidence type="ECO:0000256" key="1">
    <source>
        <dbReference type="SAM" id="Phobius"/>
    </source>
</evidence>
<keyword evidence="4" id="KW-1185">Reference proteome</keyword>
<protein>
    <submittedName>
        <fullName evidence="3">YibE/F family protein</fullName>
    </submittedName>
</protein>
<comment type="caution">
    <text evidence="3">The sequence shown here is derived from an EMBL/GenBank/DDBJ whole genome shotgun (WGS) entry which is preliminary data.</text>
</comment>
<keyword evidence="1" id="KW-1133">Transmembrane helix</keyword>
<dbReference type="EMBL" id="JBFNFH010000008">
    <property type="protein sequence ID" value="MFM1524941.1"/>
    <property type="molecule type" value="Genomic_DNA"/>
</dbReference>
<dbReference type="PANTHER" id="PTHR41771">
    <property type="entry name" value="MEMBRANE PROTEIN-RELATED"/>
    <property type="match status" value="1"/>
</dbReference>
<dbReference type="InterPro" id="IPR012507">
    <property type="entry name" value="YibE_F"/>
</dbReference>
<dbReference type="Proteomes" id="UP001629536">
    <property type="component" value="Unassembled WGS sequence"/>
</dbReference>
<dbReference type="RefSeq" id="WP_408104423.1">
    <property type="nucleotide sequence ID" value="NZ_JBFNFH010000008.1"/>
</dbReference>
<feature type="transmembrane region" description="Helical" evidence="1">
    <location>
        <begin position="197"/>
        <end position="217"/>
    </location>
</feature>
<accession>A0ABW9F667</accession>
<keyword evidence="1" id="KW-0812">Transmembrane</keyword>
<evidence type="ECO:0000313" key="3">
    <source>
        <dbReference type="EMBL" id="MFM1524941.1"/>
    </source>
</evidence>
<organism evidence="3 4">
    <name type="scientific">Helcococcus bovis</name>
    <dbReference type="NCBI Taxonomy" id="3153252"/>
    <lineage>
        <taxon>Bacteria</taxon>
        <taxon>Bacillati</taxon>
        <taxon>Bacillota</taxon>
        <taxon>Tissierellia</taxon>
        <taxon>Tissierellales</taxon>
        <taxon>Peptoniphilaceae</taxon>
        <taxon>Helcococcus</taxon>
    </lineage>
</organism>